<dbReference type="InterPro" id="IPR032710">
    <property type="entry name" value="NTF2-like_dom_sf"/>
</dbReference>
<dbReference type="Pfam" id="PF12680">
    <property type="entry name" value="SnoaL_2"/>
    <property type="match status" value="1"/>
</dbReference>
<dbReference type="AlphaFoldDB" id="A0A8H9J7T1"/>
<accession>A0A8H9J7T1</accession>
<dbReference type="InterPro" id="IPR037401">
    <property type="entry name" value="SnoaL-like"/>
</dbReference>
<sequence length="116" mass="13282">MSYLSAQDRRQRAHGAVDRLQRCLLARGWWSLAEIFAINAVLEFPRSTLRGRDEIREHLFARDVRLPALEARFRHETADPDVLVVEWLAGDHRWADVVRVGAGGIEVLRSYGHPLA</sequence>
<keyword evidence="3" id="KW-1185">Reference proteome</keyword>
<comment type="caution">
    <text evidence="2">The sequence shown here is derived from an EMBL/GenBank/DDBJ whole genome shotgun (WGS) entry which is preliminary data.</text>
</comment>
<proteinExistence type="predicted"/>
<gene>
    <name evidence="2" type="ORF">GCM10017566_73970</name>
</gene>
<evidence type="ECO:0000313" key="2">
    <source>
        <dbReference type="EMBL" id="GHF89530.1"/>
    </source>
</evidence>
<reference evidence="2" key="2">
    <citation type="submission" date="2020-09" db="EMBL/GenBank/DDBJ databases">
        <authorList>
            <person name="Sun Q."/>
            <person name="Zhou Y."/>
        </authorList>
    </citation>
    <scope>NUCLEOTIDE SEQUENCE</scope>
    <source>
        <strain evidence="2">CGMCC 4.7679</strain>
    </source>
</reference>
<name>A0A8H9J7T1_9PSEU</name>
<dbReference type="EMBL" id="BNAV01000025">
    <property type="protein sequence ID" value="GHF89530.1"/>
    <property type="molecule type" value="Genomic_DNA"/>
</dbReference>
<reference evidence="2" key="1">
    <citation type="journal article" date="2014" name="Int. J. Syst. Evol. Microbiol.">
        <title>Complete genome sequence of Corynebacterium casei LMG S-19264T (=DSM 44701T), isolated from a smear-ripened cheese.</title>
        <authorList>
            <consortium name="US DOE Joint Genome Institute (JGI-PGF)"/>
            <person name="Walter F."/>
            <person name="Albersmeier A."/>
            <person name="Kalinowski J."/>
            <person name="Ruckert C."/>
        </authorList>
    </citation>
    <scope>NUCLEOTIDE SEQUENCE</scope>
    <source>
        <strain evidence="2">CGMCC 4.7679</strain>
    </source>
</reference>
<dbReference type="Gene3D" id="3.10.450.50">
    <property type="match status" value="1"/>
</dbReference>
<feature type="domain" description="SnoaL-like" evidence="1">
    <location>
        <begin position="19"/>
        <end position="90"/>
    </location>
</feature>
<protein>
    <recommendedName>
        <fullName evidence="1">SnoaL-like domain-containing protein</fullName>
    </recommendedName>
</protein>
<dbReference type="RefSeq" id="WP_229881575.1">
    <property type="nucleotide sequence ID" value="NZ_BNAV01000025.1"/>
</dbReference>
<organism evidence="2 3">
    <name type="scientific">Amycolatopsis bartoniae</name>
    <dbReference type="NCBI Taxonomy" id="941986"/>
    <lineage>
        <taxon>Bacteria</taxon>
        <taxon>Bacillati</taxon>
        <taxon>Actinomycetota</taxon>
        <taxon>Actinomycetes</taxon>
        <taxon>Pseudonocardiales</taxon>
        <taxon>Pseudonocardiaceae</taxon>
        <taxon>Amycolatopsis</taxon>
    </lineage>
</organism>
<evidence type="ECO:0000259" key="1">
    <source>
        <dbReference type="Pfam" id="PF12680"/>
    </source>
</evidence>
<dbReference type="Proteomes" id="UP000658656">
    <property type="component" value="Unassembled WGS sequence"/>
</dbReference>
<evidence type="ECO:0000313" key="3">
    <source>
        <dbReference type="Proteomes" id="UP000658656"/>
    </source>
</evidence>
<dbReference type="SUPFAM" id="SSF54427">
    <property type="entry name" value="NTF2-like"/>
    <property type="match status" value="1"/>
</dbReference>